<accession>A0AB39VTZ7</accession>
<evidence type="ECO:0000256" key="4">
    <source>
        <dbReference type="ARBA" id="ARBA00023125"/>
    </source>
</evidence>
<name>A0AB39VTZ7_9GAMM</name>
<evidence type="ECO:0000256" key="3">
    <source>
        <dbReference type="ARBA" id="ARBA00023015"/>
    </source>
</evidence>
<comment type="similarity">
    <text evidence="1">Belongs to the LysR transcriptional regulatory family.</text>
</comment>
<dbReference type="GO" id="GO:0000976">
    <property type="term" value="F:transcription cis-regulatory region binding"/>
    <property type="evidence" value="ECO:0007669"/>
    <property type="project" value="TreeGrafter"/>
</dbReference>
<reference evidence="7" key="1">
    <citation type="submission" date="2024-07" db="EMBL/GenBank/DDBJ databases">
        <authorList>
            <person name="Biller S.J."/>
        </authorList>
    </citation>
    <scope>NUCLEOTIDE SEQUENCE</scope>
    <source>
        <strain evidence="7">WC2420</strain>
    </source>
</reference>
<evidence type="ECO:0000259" key="6">
    <source>
        <dbReference type="PROSITE" id="PS50931"/>
    </source>
</evidence>
<dbReference type="PANTHER" id="PTHR30126:SF40">
    <property type="entry name" value="HTH-TYPE TRANSCRIPTIONAL REGULATOR GLTR"/>
    <property type="match status" value="1"/>
</dbReference>
<dbReference type="Pfam" id="PF03466">
    <property type="entry name" value="LysR_substrate"/>
    <property type="match status" value="1"/>
</dbReference>
<dbReference type="InterPro" id="IPR005119">
    <property type="entry name" value="LysR_subst-bd"/>
</dbReference>
<dbReference type="SUPFAM" id="SSF53850">
    <property type="entry name" value="Periplasmic binding protein-like II"/>
    <property type="match status" value="1"/>
</dbReference>
<dbReference type="EMBL" id="CP165628">
    <property type="protein sequence ID" value="XDU73860.1"/>
    <property type="molecule type" value="Genomic_DNA"/>
</dbReference>
<protein>
    <submittedName>
        <fullName evidence="7">LysR family transcriptional regulator</fullName>
    </submittedName>
</protein>
<evidence type="ECO:0000256" key="1">
    <source>
        <dbReference type="ARBA" id="ARBA00009437"/>
    </source>
</evidence>
<dbReference type="PANTHER" id="PTHR30126">
    <property type="entry name" value="HTH-TYPE TRANSCRIPTIONAL REGULATOR"/>
    <property type="match status" value="1"/>
</dbReference>
<evidence type="ECO:0000256" key="2">
    <source>
        <dbReference type="ARBA" id="ARBA00022491"/>
    </source>
</evidence>
<organism evidence="7">
    <name type="scientific">Rouxiella sp. WC2420</name>
    <dbReference type="NCBI Taxonomy" id="3234145"/>
    <lineage>
        <taxon>Bacteria</taxon>
        <taxon>Pseudomonadati</taxon>
        <taxon>Pseudomonadota</taxon>
        <taxon>Gammaproteobacteria</taxon>
        <taxon>Enterobacterales</taxon>
        <taxon>Yersiniaceae</taxon>
        <taxon>Rouxiella</taxon>
    </lineage>
</organism>
<proteinExistence type="inferred from homology"/>
<feature type="domain" description="HTH lysR-type" evidence="6">
    <location>
        <begin position="1"/>
        <end position="58"/>
    </location>
</feature>
<dbReference type="Pfam" id="PF00126">
    <property type="entry name" value="HTH_1"/>
    <property type="match status" value="1"/>
</dbReference>
<dbReference type="InterPro" id="IPR000847">
    <property type="entry name" value="LysR_HTH_N"/>
</dbReference>
<keyword evidence="3" id="KW-0805">Transcription regulation</keyword>
<keyword evidence="5" id="KW-0804">Transcription</keyword>
<dbReference type="Gene3D" id="1.10.10.10">
    <property type="entry name" value="Winged helix-like DNA-binding domain superfamily/Winged helix DNA-binding domain"/>
    <property type="match status" value="1"/>
</dbReference>
<evidence type="ECO:0000313" key="7">
    <source>
        <dbReference type="EMBL" id="XDU73860.1"/>
    </source>
</evidence>
<keyword evidence="4" id="KW-0238">DNA-binding</keyword>
<dbReference type="FunFam" id="1.10.10.10:FF:000001">
    <property type="entry name" value="LysR family transcriptional regulator"/>
    <property type="match status" value="1"/>
</dbReference>
<keyword evidence="2" id="KW-0678">Repressor</keyword>
<dbReference type="Gene3D" id="3.40.190.10">
    <property type="entry name" value="Periplasmic binding protein-like II"/>
    <property type="match status" value="2"/>
</dbReference>
<dbReference type="PROSITE" id="PS50931">
    <property type="entry name" value="HTH_LYSR"/>
    <property type="match status" value="1"/>
</dbReference>
<dbReference type="RefSeq" id="WP_369790155.1">
    <property type="nucleotide sequence ID" value="NZ_CP165628.1"/>
</dbReference>
<dbReference type="AlphaFoldDB" id="A0AB39VTZ7"/>
<sequence>MNHTSLKIFEVVAEEMSIIKAAKRLGRVQSNITTRIQQLEQELDVQLFIRESKKLKLSPQGKQFLVYTKKLLSLAEEARQSLHPQQPGGIFSIGSMECTAASRLSAPLATFSRTCPEVKLNLTMMPTRQLTERVQQSELDCALVALPVIAGKSVQCPEDLHNLPLFVENLTLLLPASMSHVNKLEDITVGRLAAFKEGCTYRDLARKLLEKASAQGGGIQIQDVASYHSMMACVASGTYICLLPESVVDLLQLPEGLKRIDAGSAVTHLIWRKDFASPALEQLCRIMHETSNLDGAQQQALG</sequence>
<dbReference type="SUPFAM" id="SSF46785">
    <property type="entry name" value="Winged helix' DNA-binding domain"/>
    <property type="match status" value="1"/>
</dbReference>
<gene>
    <name evidence="7" type="ORF">AB3G37_07215</name>
</gene>
<dbReference type="InterPro" id="IPR036388">
    <property type="entry name" value="WH-like_DNA-bd_sf"/>
</dbReference>
<dbReference type="InterPro" id="IPR036390">
    <property type="entry name" value="WH_DNA-bd_sf"/>
</dbReference>
<evidence type="ECO:0000256" key="5">
    <source>
        <dbReference type="ARBA" id="ARBA00023163"/>
    </source>
</evidence>
<dbReference type="GO" id="GO:0003700">
    <property type="term" value="F:DNA-binding transcription factor activity"/>
    <property type="evidence" value="ECO:0007669"/>
    <property type="project" value="InterPro"/>
</dbReference>